<gene>
    <name evidence="1" type="ORF">HMPREF3185_01138</name>
</gene>
<comment type="caution">
    <text evidence="1">The sequence shown here is derived from an EMBL/GenBank/DDBJ whole genome shotgun (WGS) entry which is preliminary data.</text>
</comment>
<dbReference type="Proteomes" id="UP000070224">
    <property type="component" value="Unassembled WGS sequence"/>
</dbReference>
<dbReference type="STRING" id="322095.HMPREF3185_01138"/>
<evidence type="ECO:0000313" key="1">
    <source>
        <dbReference type="EMBL" id="KXB76201.1"/>
    </source>
</evidence>
<name>A0A134B8C9_9PORP</name>
<dbReference type="OrthoDB" id="384098at2"/>
<dbReference type="PATRIC" id="fig|322095.3.peg.1122"/>
<organism evidence="1 2">
    <name type="scientific">Porphyromonas somerae</name>
    <dbReference type="NCBI Taxonomy" id="322095"/>
    <lineage>
        <taxon>Bacteria</taxon>
        <taxon>Pseudomonadati</taxon>
        <taxon>Bacteroidota</taxon>
        <taxon>Bacteroidia</taxon>
        <taxon>Bacteroidales</taxon>
        <taxon>Porphyromonadaceae</taxon>
        <taxon>Porphyromonas</taxon>
    </lineage>
</organism>
<dbReference type="InterPro" id="IPR027417">
    <property type="entry name" value="P-loop_NTPase"/>
</dbReference>
<reference evidence="2" key="1">
    <citation type="submission" date="2016-01" db="EMBL/GenBank/DDBJ databases">
        <authorList>
            <person name="Mitreva M."/>
            <person name="Pepin K.H."/>
            <person name="Mihindukulasuriya K.A."/>
            <person name="Fulton R."/>
            <person name="Fronick C."/>
            <person name="O'Laughlin M."/>
            <person name="Miner T."/>
            <person name="Herter B."/>
            <person name="Rosa B.A."/>
            <person name="Cordes M."/>
            <person name="Tomlinson C."/>
            <person name="Wollam A."/>
            <person name="Palsikar V.B."/>
            <person name="Mardis E.R."/>
            <person name="Wilson R.K."/>
        </authorList>
    </citation>
    <scope>NUCLEOTIDE SEQUENCE [LARGE SCALE GENOMIC DNA]</scope>
    <source>
        <strain evidence="2">KA00683</strain>
    </source>
</reference>
<keyword evidence="2" id="KW-1185">Reference proteome</keyword>
<sequence>MDEQLIYRIAEEYILLYTPSAEATRELLPNYEPFLVPELPDGCEPLFTFRGGESLSSDQPKTLLEDKLSEGVRARVYKLVDGQRRLEIATRQGSHAIEVDRDWKEVRSDVLLDDPSAFFFINRLIMIAYGVAIAPKHMLKVHASVTELNGRALIFLGVSGTGKSTHSRLWRQFVPGARLLNDDEPIVRIMDDGEVRVYGCPWSGSTPCYRNASARVVAFVHLYQSPENKLTKLRGRDSFDSIYSSSAFLHSDKVRHLATFDTVADVLERVPVYRLDCRPDEAAVRLTEALLAQSAS</sequence>
<accession>A0A134B8C9</accession>
<dbReference type="Gene3D" id="3.40.50.300">
    <property type="entry name" value="P-loop containing nucleotide triphosphate hydrolases"/>
    <property type="match status" value="1"/>
</dbReference>
<protein>
    <recommendedName>
        <fullName evidence="3">HPr kinase/phosphorylase C-terminal domain-containing protein</fullName>
    </recommendedName>
</protein>
<dbReference type="EMBL" id="LSDK01000076">
    <property type="protein sequence ID" value="KXB76201.1"/>
    <property type="molecule type" value="Genomic_DNA"/>
</dbReference>
<evidence type="ECO:0008006" key="3">
    <source>
        <dbReference type="Google" id="ProtNLM"/>
    </source>
</evidence>
<dbReference type="AlphaFoldDB" id="A0A134B8C9"/>
<dbReference type="RefSeq" id="WP_060935443.1">
    <property type="nucleotide sequence ID" value="NZ_KQ960446.1"/>
</dbReference>
<evidence type="ECO:0000313" key="2">
    <source>
        <dbReference type="Proteomes" id="UP000070224"/>
    </source>
</evidence>
<dbReference type="SUPFAM" id="SSF53795">
    <property type="entry name" value="PEP carboxykinase-like"/>
    <property type="match status" value="1"/>
</dbReference>
<proteinExistence type="predicted"/>